<evidence type="ECO:0008006" key="12">
    <source>
        <dbReference type="Google" id="ProtNLM"/>
    </source>
</evidence>
<evidence type="ECO:0000256" key="8">
    <source>
        <dbReference type="ARBA" id="ARBA00023224"/>
    </source>
</evidence>
<comment type="subcellular location">
    <subcellularLocation>
        <location evidence="1">Membrane</location>
        <topology evidence="1">Multi-pass membrane protein</topology>
    </subcellularLocation>
</comment>
<feature type="transmembrane region" description="Helical" evidence="9">
    <location>
        <begin position="355"/>
        <end position="374"/>
    </location>
</feature>
<gene>
    <name evidence="10" type="ORF">Cfor_01346</name>
</gene>
<keyword evidence="11" id="KW-1185">Reference proteome</keyword>
<protein>
    <recommendedName>
        <fullName evidence="12">Odorant receptor</fullName>
    </recommendedName>
</protein>
<keyword evidence="6 9" id="KW-0472">Membrane</keyword>
<evidence type="ECO:0000313" key="11">
    <source>
        <dbReference type="Proteomes" id="UP000502823"/>
    </source>
</evidence>
<organism evidence="10 11">
    <name type="scientific">Coptotermes formosanus</name>
    <name type="common">Formosan subterranean termite</name>
    <dbReference type="NCBI Taxonomy" id="36987"/>
    <lineage>
        <taxon>Eukaryota</taxon>
        <taxon>Metazoa</taxon>
        <taxon>Ecdysozoa</taxon>
        <taxon>Arthropoda</taxon>
        <taxon>Hexapoda</taxon>
        <taxon>Insecta</taxon>
        <taxon>Pterygota</taxon>
        <taxon>Neoptera</taxon>
        <taxon>Polyneoptera</taxon>
        <taxon>Dictyoptera</taxon>
        <taxon>Blattodea</taxon>
        <taxon>Blattoidea</taxon>
        <taxon>Termitoidae</taxon>
        <taxon>Rhinotermitidae</taxon>
        <taxon>Coptotermes</taxon>
    </lineage>
</organism>
<dbReference type="InterPro" id="IPR004117">
    <property type="entry name" value="7tm6_olfct_rcpt"/>
</dbReference>
<keyword evidence="3 9" id="KW-0812">Transmembrane</keyword>
<sequence>MELLSPSMIKFLGVEEHSGANKLLEFNLHRLRILGVWKWDGPRCRLHKAFAFLTIIALILCDVTQICDAYIYITDLERLSKLLLNTVFTGLLAFKNTYLLIRTNAASELIDELQNKFFTNERLPTSQQKMILNRYAARAKLYTIIRSNVAISVAIFWVLNPIKEMLGEYTEELDNSQDSNDVKSSSNRTIILQLPYVAYYPYDVEHNVLYFILTYFYQSFIILSIFTGTPAWDMLFVSVFIHTSGHFKALQHVLIHLRENARGALAANMNPLQFQEAIHLSEQIGSDGGSMWSMAHLSEEHGGGEGSKNDRTAIQAELMEQDVEEQMQNVLSKCIQHHQAILSFVKKLEAFLKPVMLMQLLGSMIAFCVIGFQMSLIPIHTEGTKFAKLSVSLISALVEQGMFYWFGGELLEESSKTLNAAYYCEWYTANSKFRKHLHILMERAKRPVKLTAGGFSALTPENFSKVVQSSYQYFTMIKAVHSEAQSVCCKSDADNLQFGETMERRICYGIW</sequence>
<dbReference type="GO" id="GO:0004984">
    <property type="term" value="F:olfactory receptor activity"/>
    <property type="evidence" value="ECO:0007669"/>
    <property type="project" value="InterPro"/>
</dbReference>
<dbReference type="Pfam" id="PF02949">
    <property type="entry name" value="7tm_6"/>
    <property type="match status" value="1"/>
</dbReference>
<reference evidence="11" key="1">
    <citation type="submission" date="2020-01" db="EMBL/GenBank/DDBJ databases">
        <title>Draft genome sequence of the Termite Coptotermes fromosanus.</title>
        <authorList>
            <person name="Itakura S."/>
            <person name="Yosikawa Y."/>
            <person name="Umezawa K."/>
        </authorList>
    </citation>
    <scope>NUCLEOTIDE SEQUENCE [LARGE SCALE GENOMIC DNA]</scope>
</reference>
<keyword evidence="8" id="KW-0807">Transducer</keyword>
<keyword evidence="5 9" id="KW-1133">Transmembrane helix</keyword>
<dbReference type="InParanoid" id="A0A6L2PZZ9"/>
<dbReference type="GO" id="GO:0005549">
    <property type="term" value="F:odorant binding"/>
    <property type="evidence" value="ECO:0007669"/>
    <property type="project" value="InterPro"/>
</dbReference>
<proteinExistence type="predicted"/>
<dbReference type="PANTHER" id="PTHR21137:SF44">
    <property type="entry name" value="ODORANT RECEPTOR 13A-RELATED"/>
    <property type="match status" value="1"/>
</dbReference>
<dbReference type="FunCoup" id="A0A6L2PZZ9">
    <property type="interactions" value="17"/>
</dbReference>
<evidence type="ECO:0000256" key="1">
    <source>
        <dbReference type="ARBA" id="ARBA00004141"/>
    </source>
</evidence>
<evidence type="ECO:0000256" key="4">
    <source>
        <dbReference type="ARBA" id="ARBA00022725"/>
    </source>
</evidence>
<dbReference type="EMBL" id="BLKM01012032">
    <property type="protein sequence ID" value="GFG35287.1"/>
    <property type="molecule type" value="Genomic_DNA"/>
</dbReference>
<evidence type="ECO:0000256" key="3">
    <source>
        <dbReference type="ARBA" id="ARBA00022692"/>
    </source>
</evidence>
<evidence type="ECO:0000313" key="10">
    <source>
        <dbReference type="EMBL" id="GFG35287.1"/>
    </source>
</evidence>
<dbReference type="GO" id="GO:0007165">
    <property type="term" value="P:signal transduction"/>
    <property type="evidence" value="ECO:0007669"/>
    <property type="project" value="UniProtKB-KW"/>
</dbReference>
<evidence type="ECO:0000256" key="6">
    <source>
        <dbReference type="ARBA" id="ARBA00023136"/>
    </source>
</evidence>
<dbReference type="GO" id="GO:0005886">
    <property type="term" value="C:plasma membrane"/>
    <property type="evidence" value="ECO:0007669"/>
    <property type="project" value="TreeGrafter"/>
</dbReference>
<keyword evidence="2" id="KW-0716">Sensory transduction</keyword>
<dbReference type="PANTHER" id="PTHR21137">
    <property type="entry name" value="ODORANT RECEPTOR"/>
    <property type="match status" value="1"/>
</dbReference>
<feature type="transmembrane region" description="Helical" evidence="9">
    <location>
        <begin position="49"/>
        <end position="73"/>
    </location>
</feature>
<evidence type="ECO:0000256" key="2">
    <source>
        <dbReference type="ARBA" id="ARBA00022606"/>
    </source>
</evidence>
<keyword evidence="7" id="KW-0675">Receptor</keyword>
<keyword evidence="4" id="KW-0552">Olfaction</keyword>
<accession>A0A6L2PZZ9</accession>
<dbReference type="AlphaFoldDB" id="A0A6L2PZZ9"/>
<feature type="transmembrane region" description="Helical" evidence="9">
    <location>
        <begin position="139"/>
        <end position="159"/>
    </location>
</feature>
<name>A0A6L2PZZ9_COPFO</name>
<evidence type="ECO:0000256" key="9">
    <source>
        <dbReference type="SAM" id="Phobius"/>
    </source>
</evidence>
<dbReference type="Proteomes" id="UP000502823">
    <property type="component" value="Unassembled WGS sequence"/>
</dbReference>
<feature type="transmembrane region" description="Helical" evidence="9">
    <location>
        <begin position="79"/>
        <end position="101"/>
    </location>
</feature>
<dbReference type="OrthoDB" id="8185860at2759"/>
<evidence type="ECO:0000256" key="5">
    <source>
        <dbReference type="ARBA" id="ARBA00022989"/>
    </source>
</evidence>
<evidence type="ECO:0000256" key="7">
    <source>
        <dbReference type="ARBA" id="ARBA00023170"/>
    </source>
</evidence>
<comment type="caution">
    <text evidence="10">The sequence shown here is derived from an EMBL/GenBank/DDBJ whole genome shotgun (WGS) entry which is preliminary data.</text>
</comment>